<dbReference type="InterPro" id="IPR051795">
    <property type="entry name" value="Glycosyl_Hydrlase_43"/>
</dbReference>
<evidence type="ECO:0000313" key="9">
    <source>
        <dbReference type="Proteomes" id="UP000199375"/>
    </source>
</evidence>
<feature type="active site" description="Proton donor" evidence="4">
    <location>
        <position position="188"/>
    </location>
</feature>
<dbReference type="GO" id="GO:0005975">
    <property type="term" value="P:carbohydrate metabolic process"/>
    <property type="evidence" value="ECO:0007669"/>
    <property type="project" value="InterPro"/>
</dbReference>
<accession>A0A1C4XD21</accession>
<feature type="site" description="Important for catalytic activity, responsible for pKa modulation of the active site Glu and correct orientation of both the proton donor and substrate" evidence="5">
    <location>
        <position position="140"/>
    </location>
</feature>
<evidence type="ECO:0000256" key="5">
    <source>
        <dbReference type="PIRSR" id="PIRSR606710-2"/>
    </source>
</evidence>
<sequence length="529" mass="56765">MTPAQAHPTPGTAGWSDGAFTNPVLAGLHPDPSVCRVGDDYYLACSSFEYFPGVPIFHSRDLVHWAQIGNVLDRPGQLVLPATTPSSAGVYAPTLRHHDGRFWLIVTNCADGGGNLLYTATDPVGDWSDPVRLPGIAGIDPDLAWDDDGTCWCTYAGIEQVRLDPHTGRTLGPPRRLWSGAPGAQAPEAPHLYRVGDHWYLLIAEGGTERGHAVSIARAPAPDGPYEPCPANPILTHRGTNRPIQNTGHADLVEAADGTWWMVLLGVRPGGGTPGWHVLGRETFLAPVTWVDDWPVVGAVEPVMQAPPWPAHPVPTSPVRDDFDADGLHPRWVSVRSRPAGSWSLTERPGWLTLRARGASLDEPDVTFVGRRQQHLSCRVRSLVDATGGRGGLAVRLDERHHYEIEAGDGEVRVLARIGSVLSTVATRPVGAGPVCLRVDVVAPSPGDWHPAKEPDVLRFGIEAADGTYDVLGTLDGRYLSTEVAGGFTGRVVGMYAGSGSVRFDWFDYEPRDLARADGAVPSGAEPGR</sequence>
<dbReference type="Pfam" id="PF04616">
    <property type="entry name" value="Glyco_hydro_43"/>
    <property type="match status" value="1"/>
</dbReference>
<feature type="domain" description="Beta-xylosidase C-terminal Concanavalin A-like" evidence="7">
    <location>
        <begin position="320"/>
        <end position="510"/>
    </location>
</feature>
<dbReference type="PANTHER" id="PTHR42812">
    <property type="entry name" value="BETA-XYLOSIDASE"/>
    <property type="match status" value="1"/>
</dbReference>
<dbReference type="Gene3D" id="2.60.120.200">
    <property type="match status" value="1"/>
</dbReference>
<dbReference type="SUPFAM" id="SSF49899">
    <property type="entry name" value="Concanavalin A-like lectins/glucanases"/>
    <property type="match status" value="1"/>
</dbReference>
<protein>
    <submittedName>
        <fullName evidence="8">Beta-xylosidase</fullName>
    </submittedName>
</protein>
<evidence type="ECO:0000256" key="2">
    <source>
        <dbReference type="ARBA" id="ARBA00022801"/>
    </source>
</evidence>
<dbReference type="InterPro" id="IPR013320">
    <property type="entry name" value="ConA-like_dom_sf"/>
</dbReference>
<dbReference type="Proteomes" id="UP000199375">
    <property type="component" value="Unassembled WGS sequence"/>
</dbReference>
<comment type="similarity">
    <text evidence="1 6">Belongs to the glycosyl hydrolase 43 family.</text>
</comment>
<dbReference type="CDD" id="cd18617">
    <property type="entry name" value="GH43_XynB-like"/>
    <property type="match status" value="1"/>
</dbReference>
<feature type="active site" description="Proton acceptor" evidence="4">
    <location>
        <position position="31"/>
    </location>
</feature>
<evidence type="ECO:0000256" key="6">
    <source>
        <dbReference type="RuleBase" id="RU361187"/>
    </source>
</evidence>
<proteinExistence type="inferred from homology"/>
<dbReference type="GO" id="GO:0004553">
    <property type="term" value="F:hydrolase activity, hydrolyzing O-glycosyl compounds"/>
    <property type="evidence" value="ECO:0007669"/>
    <property type="project" value="InterPro"/>
</dbReference>
<dbReference type="RefSeq" id="WP_091283523.1">
    <property type="nucleotide sequence ID" value="NZ_FMCW01000024.1"/>
</dbReference>
<dbReference type="Pfam" id="PF17851">
    <property type="entry name" value="GH43_C2"/>
    <property type="match status" value="1"/>
</dbReference>
<evidence type="ECO:0000256" key="4">
    <source>
        <dbReference type="PIRSR" id="PIRSR606710-1"/>
    </source>
</evidence>
<reference evidence="8 9" key="1">
    <citation type="submission" date="2016-06" db="EMBL/GenBank/DDBJ databases">
        <authorList>
            <person name="Kjaerup R.B."/>
            <person name="Dalgaard T.S."/>
            <person name="Juul-Madsen H.R."/>
        </authorList>
    </citation>
    <scope>NUCLEOTIDE SEQUENCE [LARGE SCALE GENOMIC DNA]</scope>
    <source>
        <strain evidence="8 9">DSM 45626</strain>
    </source>
</reference>
<evidence type="ECO:0000259" key="7">
    <source>
        <dbReference type="Pfam" id="PF17851"/>
    </source>
</evidence>
<dbReference type="InterPro" id="IPR041542">
    <property type="entry name" value="GH43_C2"/>
</dbReference>
<evidence type="ECO:0000313" key="8">
    <source>
        <dbReference type="EMBL" id="SCF06336.1"/>
    </source>
</evidence>
<organism evidence="8 9">
    <name type="scientific">Micromonospora haikouensis</name>
    <dbReference type="NCBI Taxonomy" id="686309"/>
    <lineage>
        <taxon>Bacteria</taxon>
        <taxon>Bacillati</taxon>
        <taxon>Actinomycetota</taxon>
        <taxon>Actinomycetes</taxon>
        <taxon>Micromonosporales</taxon>
        <taxon>Micromonosporaceae</taxon>
        <taxon>Micromonospora</taxon>
    </lineage>
</organism>
<name>A0A1C4XD21_9ACTN</name>
<keyword evidence="2 6" id="KW-0378">Hydrolase</keyword>
<dbReference type="Gene3D" id="2.115.10.20">
    <property type="entry name" value="Glycosyl hydrolase domain, family 43"/>
    <property type="match status" value="1"/>
</dbReference>
<gene>
    <name evidence="8" type="ORF">GA0070558_12431</name>
</gene>
<dbReference type="InterPro" id="IPR006710">
    <property type="entry name" value="Glyco_hydro_43"/>
</dbReference>
<dbReference type="EMBL" id="FMCW01000024">
    <property type="protein sequence ID" value="SCF06336.1"/>
    <property type="molecule type" value="Genomic_DNA"/>
</dbReference>
<evidence type="ECO:0000256" key="1">
    <source>
        <dbReference type="ARBA" id="ARBA00009865"/>
    </source>
</evidence>
<keyword evidence="3 6" id="KW-0326">Glycosidase</keyword>
<dbReference type="InterPro" id="IPR023296">
    <property type="entry name" value="Glyco_hydro_beta-prop_sf"/>
</dbReference>
<evidence type="ECO:0000256" key="3">
    <source>
        <dbReference type="ARBA" id="ARBA00023295"/>
    </source>
</evidence>
<dbReference type="PANTHER" id="PTHR42812:SF12">
    <property type="entry name" value="BETA-XYLOSIDASE-RELATED"/>
    <property type="match status" value="1"/>
</dbReference>
<dbReference type="SUPFAM" id="SSF75005">
    <property type="entry name" value="Arabinanase/levansucrase/invertase"/>
    <property type="match status" value="1"/>
</dbReference>
<dbReference type="AlphaFoldDB" id="A0A1C4XD21"/>